<accession>A0A8H9KS76</accession>
<dbReference type="InterPro" id="IPR000073">
    <property type="entry name" value="AB_hydrolase_1"/>
</dbReference>
<dbReference type="InterPro" id="IPR029058">
    <property type="entry name" value="AB_hydrolase_fold"/>
</dbReference>
<feature type="compositionally biased region" description="Basic and acidic residues" evidence="1">
    <location>
        <begin position="87"/>
        <end position="99"/>
    </location>
</feature>
<sequence length="310" mass="32709">MADNDQVALTGWTHATTQPEMTTSTLELPDVDLVHDVRGPIPTVDGRPPLFMIGQPMCADGFAALAREFPDRTVLTYDPRGLGRSTTRRDGRTDQDPKDQAADLHALVEHLGAGPVDVFASSGGAVTGLEWALAHPADLATVVAHEPPSLWALPDADAAGRATDRVTTTYAEKGFGHGMAEFIRMSGWQGEYTDDYFAQPPADPAQFGLPTEDDGSRDDPLLSARSDAVTASRPDVDALRGTPVRIVIGVGEETGNAVTARTARGVAEATGLPLVVFPSHHGGFAAADGPWPGKSVEFGARLREVLAGDL</sequence>
<keyword evidence="3" id="KW-0378">Hydrolase</keyword>
<dbReference type="Pfam" id="PF00561">
    <property type="entry name" value="Abhydrolase_1"/>
    <property type="match status" value="1"/>
</dbReference>
<feature type="region of interest" description="Disordered" evidence="1">
    <location>
        <begin position="1"/>
        <end position="22"/>
    </location>
</feature>
<proteinExistence type="predicted"/>
<comment type="caution">
    <text evidence="3">The sequence shown here is derived from an EMBL/GenBank/DDBJ whole genome shotgun (WGS) entry which is preliminary data.</text>
</comment>
<gene>
    <name evidence="3" type="ORF">GCM10011314_29180</name>
</gene>
<name>A0A8H9KS76_9MICO</name>
<evidence type="ECO:0000256" key="1">
    <source>
        <dbReference type="SAM" id="MobiDB-lite"/>
    </source>
</evidence>
<protein>
    <submittedName>
        <fullName evidence="3">Hydrolase</fullName>
    </submittedName>
</protein>
<evidence type="ECO:0000313" key="4">
    <source>
        <dbReference type="Proteomes" id="UP000628079"/>
    </source>
</evidence>
<dbReference type="SUPFAM" id="SSF53474">
    <property type="entry name" value="alpha/beta-Hydrolases"/>
    <property type="match status" value="1"/>
</dbReference>
<evidence type="ECO:0000313" key="3">
    <source>
        <dbReference type="EMBL" id="GGB87550.1"/>
    </source>
</evidence>
<feature type="region of interest" description="Disordered" evidence="1">
    <location>
        <begin position="196"/>
        <end position="229"/>
    </location>
</feature>
<dbReference type="Gene3D" id="3.40.50.1820">
    <property type="entry name" value="alpha/beta hydrolase"/>
    <property type="match status" value="1"/>
</dbReference>
<reference evidence="3" key="1">
    <citation type="journal article" date="2014" name="Int. J. Syst. Evol. Microbiol.">
        <title>Complete genome sequence of Corynebacterium casei LMG S-19264T (=DSM 44701T), isolated from a smear-ripened cheese.</title>
        <authorList>
            <consortium name="US DOE Joint Genome Institute (JGI-PGF)"/>
            <person name="Walter F."/>
            <person name="Albersmeier A."/>
            <person name="Kalinowski J."/>
            <person name="Ruckert C."/>
        </authorList>
    </citation>
    <scope>NUCLEOTIDE SEQUENCE</scope>
    <source>
        <strain evidence="3">CGMCC 1.10749</strain>
    </source>
</reference>
<feature type="domain" description="AB hydrolase-1" evidence="2">
    <location>
        <begin position="57"/>
        <end position="157"/>
    </location>
</feature>
<feature type="region of interest" description="Disordered" evidence="1">
    <location>
        <begin position="77"/>
        <end position="99"/>
    </location>
</feature>
<organism evidence="3 4">
    <name type="scientific">Knoellia flava</name>
    <dbReference type="NCBI Taxonomy" id="913969"/>
    <lineage>
        <taxon>Bacteria</taxon>
        <taxon>Bacillati</taxon>
        <taxon>Actinomycetota</taxon>
        <taxon>Actinomycetes</taxon>
        <taxon>Micrococcales</taxon>
        <taxon>Intrasporangiaceae</taxon>
        <taxon>Knoellia</taxon>
    </lineage>
</organism>
<feature type="compositionally biased region" description="Polar residues" evidence="1">
    <location>
        <begin position="13"/>
        <end position="22"/>
    </location>
</feature>
<dbReference type="AlphaFoldDB" id="A0A8H9KS76"/>
<dbReference type="GO" id="GO:0016787">
    <property type="term" value="F:hydrolase activity"/>
    <property type="evidence" value="ECO:0007669"/>
    <property type="project" value="UniProtKB-KW"/>
</dbReference>
<evidence type="ECO:0000259" key="2">
    <source>
        <dbReference type="Pfam" id="PF00561"/>
    </source>
</evidence>
<reference evidence="3" key="2">
    <citation type="submission" date="2020-09" db="EMBL/GenBank/DDBJ databases">
        <authorList>
            <person name="Sun Q."/>
            <person name="Zhou Y."/>
        </authorList>
    </citation>
    <scope>NUCLEOTIDE SEQUENCE</scope>
    <source>
        <strain evidence="3">CGMCC 1.10749</strain>
    </source>
</reference>
<dbReference type="EMBL" id="BMEA01000003">
    <property type="protein sequence ID" value="GGB87550.1"/>
    <property type="molecule type" value="Genomic_DNA"/>
</dbReference>
<dbReference type="Proteomes" id="UP000628079">
    <property type="component" value="Unassembled WGS sequence"/>
</dbReference>